<sequence>NKVSPIKGDSPKSPPEAVLYFKIKEAVPITTVFPEGSKKKKKSSSKKRRPHKLLLKLERILEPWV</sequence>
<evidence type="ECO:0000313" key="2">
    <source>
        <dbReference type="Proteomes" id="UP000265520"/>
    </source>
</evidence>
<dbReference type="EMBL" id="LXQA011074654">
    <property type="protein sequence ID" value="MCI83755.1"/>
    <property type="molecule type" value="Genomic_DNA"/>
</dbReference>
<comment type="caution">
    <text evidence="1">The sequence shown here is derived from an EMBL/GenBank/DDBJ whole genome shotgun (WGS) entry which is preliminary data.</text>
</comment>
<feature type="non-terminal residue" evidence="1">
    <location>
        <position position="1"/>
    </location>
</feature>
<reference evidence="1 2" key="1">
    <citation type="journal article" date="2018" name="Front. Plant Sci.">
        <title>Red Clover (Trifolium pratense) and Zigzag Clover (T. medium) - A Picture of Genomic Similarities and Differences.</title>
        <authorList>
            <person name="Dluhosova J."/>
            <person name="Istvanek J."/>
            <person name="Nedelnik J."/>
            <person name="Repkova J."/>
        </authorList>
    </citation>
    <scope>NUCLEOTIDE SEQUENCE [LARGE SCALE GENOMIC DNA]</scope>
    <source>
        <strain evidence="2">cv. 10/8</strain>
        <tissue evidence="1">Leaf</tissue>
    </source>
</reference>
<name>A0A392VA70_9FABA</name>
<evidence type="ECO:0000313" key="1">
    <source>
        <dbReference type="EMBL" id="MCI83755.1"/>
    </source>
</evidence>
<organism evidence="1 2">
    <name type="scientific">Trifolium medium</name>
    <dbReference type="NCBI Taxonomy" id="97028"/>
    <lineage>
        <taxon>Eukaryota</taxon>
        <taxon>Viridiplantae</taxon>
        <taxon>Streptophyta</taxon>
        <taxon>Embryophyta</taxon>
        <taxon>Tracheophyta</taxon>
        <taxon>Spermatophyta</taxon>
        <taxon>Magnoliopsida</taxon>
        <taxon>eudicotyledons</taxon>
        <taxon>Gunneridae</taxon>
        <taxon>Pentapetalae</taxon>
        <taxon>rosids</taxon>
        <taxon>fabids</taxon>
        <taxon>Fabales</taxon>
        <taxon>Fabaceae</taxon>
        <taxon>Papilionoideae</taxon>
        <taxon>50 kb inversion clade</taxon>
        <taxon>NPAAA clade</taxon>
        <taxon>Hologalegina</taxon>
        <taxon>IRL clade</taxon>
        <taxon>Trifolieae</taxon>
        <taxon>Trifolium</taxon>
    </lineage>
</organism>
<protein>
    <submittedName>
        <fullName evidence="1">Uncharacterized protein</fullName>
    </submittedName>
</protein>
<dbReference type="Proteomes" id="UP000265520">
    <property type="component" value="Unassembled WGS sequence"/>
</dbReference>
<keyword evidence="2" id="KW-1185">Reference proteome</keyword>
<dbReference type="AlphaFoldDB" id="A0A392VA70"/>
<accession>A0A392VA70</accession>
<proteinExistence type="predicted"/>